<dbReference type="EMBL" id="LRQE01000002">
    <property type="protein sequence ID" value="KXA31845.1"/>
    <property type="molecule type" value="Genomic_DNA"/>
</dbReference>
<reference evidence="1 2" key="1">
    <citation type="submission" date="2016-01" db="EMBL/GenBank/DDBJ databases">
        <authorList>
            <person name="Oliw E.H."/>
        </authorList>
    </citation>
    <scope>NUCLEOTIDE SEQUENCE [LARGE SCALE GENOMIC DNA]</scope>
    <source>
        <strain evidence="1 2">CMW7756A</strain>
    </source>
</reference>
<evidence type="ECO:0000313" key="2">
    <source>
        <dbReference type="Proteomes" id="UP000070174"/>
    </source>
</evidence>
<name>A0A133PSP7_9FIRM</name>
<proteinExistence type="predicted"/>
<protein>
    <submittedName>
        <fullName evidence="1">Uncharacterized protein</fullName>
    </submittedName>
</protein>
<organism evidence="1">
    <name type="scientific">Peptoniphilus harei</name>
    <dbReference type="NCBI Taxonomy" id="54005"/>
    <lineage>
        <taxon>Bacteria</taxon>
        <taxon>Bacillati</taxon>
        <taxon>Bacillota</taxon>
        <taxon>Tissierellia</taxon>
        <taxon>Tissierellales</taxon>
        <taxon>Peptoniphilaceae</taxon>
        <taxon>Peptoniphilus</taxon>
    </lineage>
</organism>
<dbReference type="AlphaFoldDB" id="A0A133PSP7"/>
<evidence type="ECO:0000313" key="1">
    <source>
        <dbReference type="EMBL" id="KXA31845.1"/>
    </source>
</evidence>
<comment type="caution">
    <text evidence="1">The sequence shown here is derived from an EMBL/GenBank/DDBJ whole genome shotgun (WGS) entry which is preliminary data.</text>
</comment>
<dbReference type="Proteomes" id="UP000070174">
    <property type="component" value="Unassembled WGS sequence"/>
</dbReference>
<accession>A0A133PSP7</accession>
<gene>
    <name evidence="1" type="ORF">HMPREF3229_00095</name>
</gene>
<sequence>MVPSPPICIKVIITSLPKTVHWVAVLATISPVTQEADVDVKRAFKNPMEFPSAEARGRFNKIAPNRIKPKNERQTMRGGFFFNFLIIISSLNKFTKTYYTKNAPKREQ</sequence>